<dbReference type="EMBL" id="JAPFFF010000037">
    <property type="protein sequence ID" value="KAK8842532.1"/>
    <property type="molecule type" value="Genomic_DNA"/>
</dbReference>
<gene>
    <name evidence="1" type="ORF">M9Y10_025388</name>
</gene>
<accession>A0ABR2H9T7</accession>
<keyword evidence="2" id="KW-1185">Reference proteome</keyword>
<comment type="caution">
    <text evidence="1">The sequence shown here is derived from an EMBL/GenBank/DDBJ whole genome shotgun (WGS) entry which is preliminary data.</text>
</comment>
<evidence type="ECO:0000313" key="1">
    <source>
        <dbReference type="EMBL" id="KAK8842532.1"/>
    </source>
</evidence>
<evidence type="ECO:0000313" key="2">
    <source>
        <dbReference type="Proteomes" id="UP001470230"/>
    </source>
</evidence>
<organism evidence="1 2">
    <name type="scientific">Tritrichomonas musculus</name>
    <dbReference type="NCBI Taxonomy" id="1915356"/>
    <lineage>
        <taxon>Eukaryota</taxon>
        <taxon>Metamonada</taxon>
        <taxon>Parabasalia</taxon>
        <taxon>Tritrichomonadida</taxon>
        <taxon>Tritrichomonadidae</taxon>
        <taxon>Tritrichomonas</taxon>
    </lineage>
</organism>
<proteinExistence type="predicted"/>
<dbReference type="Proteomes" id="UP001470230">
    <property type="component" value="Unassembled WGS sequence"/>
</dbReference>
<reference evidence="1 2" key="1">
    <citation type="submission" date="2024-04" db="EMBL/GenBank/DDBJ databases">
        <title>Tritrichomonas musculus Genome.</title>
        <authorList>
            <person name="Alves-Ferreira E."/>
            <person name="Grigg M."/>
            <person name="Lorenzi H."/>
            <person name="Galac M."/>
        </authorList>
    </citation>
    <scope>NUCLEOTIDE SEQUENCE [LARGE SCALE GENOMIC DNA]</scope>
    <source>
        <strain evidence="1 2">EAF2021</strain>
    </source>
</reference>
<protein>
    <submittedName>
        <fullName evidence="1">Uncharacterized protein</fullName>
    </submittedName>
</protein>
<sequence>MHYLYNPKDNPISITTRIGLIRILNTIIGLAASLTRFNLVKLGHISTHPLENFFGTVRFSSKNNHSCENIIDSIAKGILFKKIFRRYKLSETIRTRVGIGGETAIITKTDGKVPSYNPFHLFKEVWSSLKTGSIPEMFYSWYISFKDIEWKDKFYTPSTISGSNILARYIADITDSDKKKKEEKEEIPVYKIEQRAF</sequence>
<name>A0ABR2H9T7_9EUKA</name>